<dbReference type="InterPro" id="IPR058532">
    <property type="entry name" value="YjbR/MT2646/Rv2570-like"/>
</dbReference>
<name>A0ABU3EVJ8_9ENTE</name>
<dbReference type="RefSeq" id="WP_311821063.1">
    <property type="nucleotide sequence ID" value="NZ_JARPYF010000001.1"/>
</dbReference>
<sequence>MVTKNEMIEAIERSYRSSPEYLFKKSPGFCIFRHERGRKWFCAVMTIPQNKLYGESEEEIDVINLKIDPNLGDILKTSPAIYPAYHMNKQHWITVDLSQIDHFEQVAGLIEDSYLLTAK</sequence>
<protein>
    <submittedName>
        <fullName evidence="1">MmcQ/YjbR family DNA-binding protein</fullName>
    </submittedName>
</protein>
<dbReference type="PANTHER" id="PTHR35145">
    <property type="entry name" value="CYTOPLASMIC PROTEIN-RELATED"/>
    <property type="match status" value="1"/>
</dbReference>
<dbReference type="InterPro" id="IPR038056">
    <property type="entry name" value="YjbR-like_sf"/>
</dbReference>
<organism evidence="1 2">
    <name type="scientific">Enterococcus hulanensis</name>
    <dbReference type="NCBI Taxonomy" id="2559929"/>
    <lineage>
        <taxon>Bacteria</taxon>
        <taxon>Bacillati</taxon>
        <taxon>Bacillota</taxon>
        <taxon>Bacilli</taxon>
        <taxon>Lactobacillales</taxon>
        <taxon>Enterococcaceae</taxon>
        <taxon>Enterococcus</taxon>
    </lineage>
</organism>
<dbReference type="PANTHER" id="PTHR35145:SF1">
    <property type="entry name" value="CYTOPLASMIC PROTEIN"/>
    <property type="match status" value="1"/>
</dbReference>
<dbReference type="EMBL" id="JARPYI010000001">
    <property type="protein sequence ID" value="MDT2598686.1"/>
    <property type="molecule type" value="Genomic_DNA"/>
</dbReference>
<dbReference type="InterPro" id="IPR007351">
    <property type="entry name" value="YjbR"/>
</dbReference>
<accession>A0ABU3EVJ8</accession>
<dbReference type="GO" id="GO:0003677">
    <property type="term" value="F:DNA binding"/>
    <property type="evidence" value="ECO:0007669"/>
    <property type="project" value="UniProtKB-KW"/>
</dbReference>
<dbReference type="Gene3D" id="3.90.1150.30">
    <property type="match status" value="1"/>
</dbReference>
<dbReference type="SUPFAM" id="SSF142906">
    <property type="entry name" value="YjbR-like"/>
    <property type="match status" value="1"/>
</dbReference>
<dbReference type="Proteomes" id="UP001252875">
    <property type="component" value="Unassembled WGS sequence"/>
</dbReference>
<keyword evidence="2" id="KW-1185">Reference proteome</keyword>
<keyword evidence="1" id="KW-0238">DNA-binding</keyword>
<reference evidence="1 2" key="1">
    <citation type="submission" date="2023-03" db="EMBL/GenBank/DDBJ databases">
        <authorList>
            <person name="Shen W."/>
            <person name="Cai J."/>
        </authorList>
    </citation>
    <scope>NUCLEOTIDE SEQUENCE [LARGE SCALE GENOMIC DNA]</scope>
    <source>
        <strain evidence="1 2">D6-4</strain>
    </source>
</reference>
<proteinExistence type="predicted"/>
<comment type="caution">
    <text evidence="1">The sequence shown here is derived from an EMBL/GenBank/DDBJ whole genome shotgun (WGS) entry which is preliminary data.</text>
</comment>
<gene>
    <name evidence="1" type="ORF">P7D85_02805</name>
</gene>
<evidence type="ECO:0000313" key="2">
    <source>
        <dbReference type="Proteomes" id="UP001252875"/>
    </source>
</evidence>
<dbReference type="Pfam" id="PF04237">
    <property type="entry name" value="YjbR"/>
    <property type="match status" value="1"/>
</dbReference>
<evidence type="ECO:0000313" key="1">
    <source>
        <dbReference type="EMBL" id="MDT2598686.1"/>
    </source>
</evidence>